<comment type="caution">
    <text evidence="3">The sequence shown here is derived from an EMBL/GenBank/DDBJ whole genome shotgun (WGS) entry which is preliminary data.</text>
</comment>
<evidence type="ECO:0000256" key="2">
    <source>
        <dbReference type="SAM" id="SignalP"/>
    </source>
</evidence>
<feature type="chain" id="PRO_5016465771" description="Excalibur calcium-binding domain-containing protein" evidence="2">
    <location>
        <begin position="16"/>
        <end position="242"/>
    </location>
</feature>
<accession>A0A316GGZ7</accession>
<evidence type="ECO:0000256" key="1">
    <source>
        <dbReference type="SAM" id="MobiDB-lite"/>
    </source>
</evidence>
<keyword evidence="4" id="KW-1185">Reference proteome</keyword>
<dbReference type="KEGG" id="salo:EF888_03750"/>
<feature type="region of interest" description="Disordered" evidence="1">
    <location>
        <begin position="196"/>
        <end position="227"/>
    </location>
</feature>
<reference evidence="3 4" key="1">
    <citation type="submission" date="2018-05" db="EMBL/GenBank/DDBJ databases">
        <title>Genomic Encyclopedia of Type Strains, Phase IV (KMG-IV): sequencing the most valuable type-strain genomes for metagenomic binning, comparative biology and taxonomic classification.</title>
        <authorList>
            <person name="Goeker M."/>
        </authorList>
    </citation>
    <scope>NUCLEOTIDE SEQUENCE [LARGE SCALE GENOMIC DNA]</scope>
    <source>
        <strain evidence="3 4">DSM 103371</strain>
    </source>
</reference>
<sequence>MTIRFLGLAALCALAACAPSMPDSNPASTAGVGFGDYDNYAAQRAARDAELERRSLPLPEERAIAEETLGVLNRTAAPGTTVASTTLPAAAAPAAGPGEPLSVIPLASGTTGSTSISDEQNFDAVASRETIQSDAARLARQRQSFEVAQPSALPERQEAGGAGIVQYALSTTNQVGQQAYRRNDRVTDSQYQRNCARYGSSDRAQEALLSSGGPERDRHGIDPDGDGFACYWDPSPFRAAMR</sequence>
<keyword evidence="2" id="KW-0732">Signal</keyword>
<dbReference type="EMBL" id="QGGV01000001">
    <property type="protein sequence ID" value="PWK58650.1"/>
    <property type="molecule type" value="Genomic_DNA"/>
</dbReference>
<name>A0A316GGZ7_9RHOB</name>
<evidence type="ECO:0008006" key="5">
    <source>
        <dbReference type="Google" id="ProtNLM"/>
    </source>
</evidence>
<proteinExistence type="predicted"/>
<evidence type="ECO:0000313" key="3">
    <source>
        <dbReference type="EMBL" id="PWK58650.1"/>
    </source>
</evidence>
<protein>
    <recommendedName>
        <fullName evidence="5">Excalibur calcium-binding domain-containing protein</fullName>
    </recommendedName>
</protein>
<organism evidence="3 4">
    <name type="scientific">Silicimonas algicola</name>
    <dbReference type="NCBI Taxonomy" id="1826607"/>
    <lineage>
        <taxon>Bacteria</taxon>
        <taxon>Pseudomonadati</taxon>
        <taxon>Pseudomonadota</taxon>
        <taxon>Alphaproteobacteria</taxon>
        <taxon>Rhodobacterales</taxon>
        <taxon>Paracoccaceae</taxon>
    </lineage>
</organism>
<dbReference type="OrthoDB" id="7951357at2"/>
<dbReference type="RefSeq" id="WP_109757518.1">
    <property type="nucleotide sequence ID" value="NZ_CP034588.1"/>
</dbReference>
<dbReference type="AlphaFoldDB" id="A0A316GGZ7"/>
<feature type="signal peptide" evidence="2">
    <location>
        <begin position="1"/>
        <end position="15"/>
    </location>
</feature>
<dbReference type="PROSITE" id="PS51257">
    <property type="entry name" value="PROKAR_LIPOPROTEIN"/>
    <property type="match status" value="1"/>
</dbReference>
<dbReference type="Proteomes" id="UP000245390">
    <property type="component" value="Unassembled WGS sequence"/>
</dbReference>
<evidence type="ECO:0000313" key="4">
    <source>
        <dbReference type="Proteomes" id="UP000245390"/>
    </source>
</evidence>
<gene>
    <name evidence="3" type="ORF">C8D95_101464</name>
</gene>